<dbReference type="Proteomes" id="UP001439008">
    <property type="component" value="Unassembled WGS sequence"/>
</dbReference>
<dbReference type="InterPro" id="IPR034016">
    <property type="entry name" value="M1_APN-typ"/>
</dbReference>
<dbReference type="InterPro" id="IPR014782">
    <property type="entry name" value="Peptidase_M1_dom"/>
</dbReference>
<keyword evidence="8" id="KW-0482">Metalloprotease</keyword>
<evidence type="ECO:0000313" key="11">
    <source>
        <dbReference type="EMBL" id="MES1921271.1"/>
    </source>
</evidence>
<feature type="domain" description="ERAP1-like C-terminal" evidence="10">
    <location>
        <begin position="331"/>
        <end position="432"/>
    </location>
</feature>
<dbReference type="Gene3D" id="2.60.40.1910">
    <property type="match status" value="1"/>
</dbReference>
<dbReference type="CDD" id="cd09601">
    <property type="entry name" value="M1_APN-Q_like"/>
    <property type="match status" value="1"/>
</dbReference>
<dbReference type="EMBL" id="JBDODL010001207">
    <property type="protein sequence ID" value="MES1921271.1"/>
    <property type="molecule type" value="Genomic_DNA"/>
</dbReference>
<reference evidence="11 12" key="1">
    <citation type="journal article" date="2024" name="BMC Biol.">
        <title>Comparative genomics of Ascetosporea gives new insight into the evolutionary basis for animal parasitism in Rhizaria.</title>
        <authorList>
            <person name="Hiltunen Thoren M."/>
            <person name="Onut-Brannstrom I."/>
            <person name="Alfjorden A."/>
            <person name="Peckova H."/>
            <person name="Swords F."/>
            <person name="Hooper C."/>
            <person name="Holzer A.S."/>
            <person name="Bass D."/>
            <person name="Burki F."/>
        </authorList>
    </citation>
    <scope>NUCLEOTIDE SEQUENCE [LARGE SCALE GENOMIC DNA]</scope>
    <source>
        <strain evidence="11">20-A016</strain>
    </source>
</reference>
<name>A0ABV2ANN1_9EUKA</name>
<dbReference type="InterPro" id="IPR001930">
    <property type="entry name" value="Peptidase_M1"/>
</dbReference>
<evidence type="ECO:0000256" key="1">
    <source>
        <dbReference type="ARBA" id="ARBA00001947"/>
    </source>
</evidence>
<evidence type="ECO:0000256" key="3">
    <source>
        <dbReference type="ARBA" id="ARBA00022438"/>
    </source>
</evidence>
<keyword evidence="3" id="KW-0031">Aminopeptidase</keyword>
<keyword evidence="5" id="KW-0479">Metal-binding</keyword>
<keyword evidence="6" id="KW-0378">Hydrolase</keyword>
<keyword evidence="12" id="KW-1185">Reference proteome</keyword>
<dbReference type="InterPro" id="IPR024571">
    <property type="entry name" value="ERAP1-like_C_dom"/>
</dbReference>
<keyword evidence="4" id="KW-0645">Protease</keyword>
<comment type="similarity">
    <text evidence="2">Belongs to the peptidase M1 family.</text>
</comment>
<gene>
    <name evidence="11" type="ORF">MHBO_002824</name>
</gene>
<organism evidence="11 12">
    <name type="scientific">Bonamia ostreae</name>
    <dbReference type="NCBI Taxonomy" id="126728"/>
    <lineage>
        <taxon>Eukaryota</taxon>
        <taxon>Sar</taxon>
        <taxon>Rhizaria</taxon>
        <taxon>Endomyxa</taxon>
        <taxon>Ascetosporea</taxon>
        <taxon>Haplosporida</taxon>
        <taxon>Bonamia</taxon>
    </lineage>
</organism>
<dbReference type="PANTHER" id="PTHR11533">
    <property type="entry name" value="PROTEASE M1 ZINC METALLOPROTEASE"/>
    <property type="match status" value="1"/>
</dbReference>
<keyword evidence="7" id="KW-0862">Zinc</keyword>
<comment type="cofactor">
    <cofactor evidence="1">
        <name>Zn(2+)</name>
        <dbReference type="ChEBI" id="CHEBI:29105"/>
    </cofactor>
</comment>
<dbReference type="Pfam" id="PF01433">
    <property type="entry name" value="Peptidase_M1"/>
    <property type="match status" value="1"/>
</dbReference>
<evidence type="ECO:0000256" key="5">
    <source>
        <dbReference type="ARBA" id="ARBA00022723"/>
    </source>
</evidence>
<dbReference type="PANTHER" id="PTHR11533:SF174">
    <property type="entry name" value="PUROMYCIN-SENSITIVE AMINOPEPTIDASE-RELATED"/>
    <property type="match status" value="1"/>
</dbReference>
<dbReference type="InterPro" id="IPR050344">
    <property type="entry name" value="Peptidase_M1_aminopeptidases"/>
</dbReference>
<evidence type="ECO:0000259" key="10">
    <source>
        <dbReference type="Pfam" id="PF11838"/>
    </source>
</evidence>
<proteinExistence type="inferred from homology"/>
<dbReference type="PRINTS" id="PR00756">
    <property type="entry name" value="ALADIPTASE"/>
</dbReference>
<dbReference type="InterPro" id="IPR027268">
    <property type="entry name" value="Peptidase_M4/M1_CTD_sf"/>
</dbReference>
<accession>A0ABV2ANN1</accession>
<evidence type="ECO:0000313" key="12">
    <source>
        <dbReference type="Proteomes" id="UP001439008"/>
    </source>
</evidence>
<evidence type="ECO:0000256" key="8">
    <source>
        <dbReference type="ARBA" id="ARBA00023049"/>
    </source>
</evidence>
<sequence>MSTYLLAWFIGEYAGKTVESENGVSVSIFAPKDKLKMGMWALSVAEKTLTFYEEYFGIKYPLKKLDMLAISDFVNGAMENWGLVTYRDRAIYCDETSSLAAKEYVTSVVAHELAHQWFGNLVTMEWWSQLWLNEGNATFMQSLANAAIYPQFDIWTSFAHEKLEMALSLDSKLSSHSVEIEIEKASQINEVFDVISYRKGASLLKMLHEYIGDKAFRAGMTKYLKHYSYRNADSDGLWKFLAKESEKDVSGFMELFTRRQGYPKIDIELVSIKGKKHTFRLRQSRFLTSGKTTEKTIWKVPIKIDVSGEKKWVYMHSEVMEVDFDIPEFKYILLNADATGFFRSKHSKALAEKLMANMGGFPAKDRFMIVSDCSALFTAGEKSAAEMLFLLESLENEENNVVWTAAIGAIEKMRCLLRGSSKESEERLDAFSISLKFL</sequence>
<evidence type="ECO:0000256" key="6">
    <source>
        <dbReference type="ARBA" id="ARBA00022801"/>
    </source>
</evidence>
<protein>
    <submittedName>
        <fullName evidence="11">Uncharacterized protein</fullName>
    </submittedName>
</protein>
<evidence type="ECO:0000256" key="7">
    <source>
        <dbReference type="ARBA" id="ARBA00022833"/>
    </source>
</evidence>
<dbReference type="SUPFAM" id="SSF55486">
    <property type="entry name" value="Metalloproteases ('zincins'), catalytic domain"/>
    <property type="match status" value="1"/>
</dbReference>
<evidence type="ECO:0000256" key="2">
    <source>
        <dbReference type="ARBA" id="ARBA00010136"/>
    </source>
</evidence>
<feature type="domain" description="Peptidase M1 membrane alanine aminopeptidase" evidence="9">
    <location>
        <begin position="40"/>
        <end position="254"/>
    </location>
</feature>
<dbReference type="Gene3D" id="1.10.390.10">
    <property type="entry name" value="Neutral Protease Domain 2"/>
    <property type="match status" value="1"/>
</dbReference>
<dbReference type="Gene3D" id="1.10.3480.20">
    <property type="match status" value="1"/>
</dbReference>
<dbReference type="Pfam" id="PF11838">
    <property type="entry name" value="ERAP1_C"/>
    <property type="match status" value="1"/>
</dbReference>
<comment type="caution">
    <text evidence="11">The sequence shown here is derived from an EMBL/GenBank/DDBJ whole genome shotgun (WGS) entry which is preliminary data.</text>
</comment>
<evidence type="ECO:0000259" key="9">
    <source>
        <dbReference type="Pfam" id="PF01433"/>
    </source>
</evidence>
<evidence type="ECO:0000256" key="4">
    <source>
        <dbReference type="ARBA" id="ARBA00022670"/>
    </source>
</evidence>